<dbReference type="Pfam" id="PF03741">
    <property type="entry name" value="TerC"/>
    <property type="match status" value="1"/>
</dbReference>
<evidence type="ECO:0000256" key="2">
    <source>
        <dbReference type="SAM" id="Phobius"/>
    </source>
</evidence>
<feature type="transmembrane region" description="Helical" evidence="2">
    <location>
        <begin position="45"/>
        <end position="69"/>
    </location>
</feature>
<dbReference type="OrthoDB" id="9805314at2"/>
<keyword evidence="2" id="KW-0812">Transmembrane</keyword>
<feature type="transmembrane region" description="Helical" evidence="2">
    <location>
        <begin position="12"/>
        <end position="33"/>
    </location>
</feature>
<dbReference type="InterPro" id="IPR005496">
    <property type="entry name" value="Integral_membrane_TerC"/>
</dbReference>
<feature type="transmembrane region" description="Helical" evidence="2">
    <location>
        <begin position="132"/>
        <end position="154"/>
    </location>
</feature>
<name>A0A5C5VH13_9BACT</name>
<accession>A0A5C5VH13</accession>
<dbReference type="RefSeq" id="WP_146564585.1">
    <property type="nucleotide sequence ID" value="NZ_SIHJ01000001.1"/>
</dbReference>
<dbReference type="EMBL" id="SIHJ01000001">
    <property type="protein sequence ID" value="TWT37240.1"/>
    <property type="molecule type" value="Genomic_DNA"/>
</dbReference>
<keyword evidence="4" id="KW-1185">Reference proteome</keyword>
<keyword evidence="2" id="KW-1133">Transmembrane helix</keyword>
<dbReference type="GO" id="GO:0016020">
    <property type="term" value="C:membrane"/>
    <property type="evidence" value="ECO:0007669"/>
    <property type="project" value="InterPro"/>
</dbReference>
<evidence type="ECO:0000313" key="3">
    <source>
        <dbReference type="EMBL" id="TWT37240.1"/>
    </source>
</evidence>
<feature type="transmembrane region" description="Helical" evidence="2">
    <location>
        <begin position="286"/>
        <end position="304"/>
    </location>
</feature>
<reference evidence="3 4" key="1">
    <citation type="submission" date="2019-02" db="EMBL/GenBank/DDBJ databases">
        <title>Deep-cultivation of Planctomycetes and their phenomic and genomic characterization uncovers novel biology.</title>
        <authorList>
            <person name="Wiegand S."/>
            <person name="Jogler M."/>
            <person name="Boedeker C."/>
            <person name="Pinto D."/>
            <person name="Vollmers J."/>
            <person name="Rivas-Marin E."/>
            <person name="Kohn T."/>
            <person name="Peeters S.H."/>
            <person name="Heuer A."/>
            <person name="Rast P."/>
            <person name="Oberbeckmann S."/>
            <person name="Bunk B."/>
            <person name="Jeske O."/>
            <person name="Meyerdierks A."/>
            <person name="Storesund J.E."/>
            <person name="Kallscheuer N."/>
            <person name="Luecker S."/>
            <person name="Lage O.M."/>
            <person name="Pohl T."/>
            <person name="Merkel B.J."/>
            <person name="Hornburger P."/>
            <person name="Mueller R.-W."/>
            <person name="Bruemmer F."/>
            <person name="Labrenz M."/>
            <person name="Spormann A.M."/>
            <person name="Op Den Camp H."/>
            <person name="Overmann J."/>
            <person name="Amann R."/>
            <person name="Jetten M.S.M."/>
            <person name="Mascher T."/>
            <person name="Medema M.H."/>
            <person name="Devos D.P."/>
            <person name="Kaster A.-K."/>
            <person name="Ovreas L."/>
            <person name="Rohde M."/>
            <person name="Galperin M.Y."/>
            <person name="Jogler C."/>
        </authorList>
    </citation>
    <scope>NUCLEOTIDE SEQUENCE [LARGE SCALE GENOMIC DNA]</scope>
    <source>
        <strain evidence="3 4">KOR34</strain>
    </source>
</reference>
<dbReference type="AlphaFoldDB" id="A0A5C5VH13"/>
<feature type="transmembrane region" description="Helical" evidence="2">
    <location>
        <begin position="181"/>
        <end position="203"/>
    </location>
</feature>
<comment type="caution">
    <text evidence="3">The sequence shown here is derived from an EMBL/GenBank/DDBJ whole genome shotgun (WGS) entry which is preliminary data.</text>
</comment>
<evidence type="ECO:0000313" key="4">
    <source>
        <dbReference type="Proteomes" id="UP000316714"/>
    </source>
</evidence>
<dbReference type="Proteomes" id="UP000316714">
    <property type="component" value="Unassembled WGS sequence"/>
</dbReference>
<evidence type="ECO:0000256" key="1">
    <source>
        <dbReference type="SAM" id="MobiDB-lite"/>
    </source>
</evidence>
<keyword evidence="2" id="KW-0472">Membrane</keyword>
<feature type="region of interest" description="Disordered" evidence="1">
    <location>
        <begin position="90"/>
        <end position="124"/>
    </location>
</feature>
<organism evidence="3 4">
    <name type="scientific">Posidoniimonas corsicana</name>
    <dbReference type="NCBI Taxonomy" id="1938618"/>
    <lineage>
        <taxon>Bacteria</taxon>
        <taxon>Pseudomonadati</taxon>
        <taxon>Planctomycetota</taxon>
        <taxon>Planctomycetia</taxon>
        <taxon>Pirellulales</taxon>
        <taxon>Lacipirellulaceae</taxon>
        <taxon>Posidoniimonas</taxon>
    </lineage>
</organism>
<feature type="transmembrane region" description="Helical" evidence="2">
    <location>
        <begin position="215"/>
        <end position="234"/>
    </location>
</feature>
<feature type="transmembrane region" description="Helical" evidence="2">
    <location>
        <begin position="246"/>
        <end position="266"/>
    </location>
</feature>
<protein>
    <submittedName>
        <fullName evidence="3">Integral membrane protein TerC family protein</fullName>
    </submittedName>
</protein>
<sequence>MQEFFSIQGLTTLVMLVLLQAVLGFDNLLYISIESKRAPEDQQSWVRRVGIVLAIGLRIVLLLVIMLLIDKVKEPLFKLAIPNPFASEMAAESDPAPAPEPLSPVGAEGPVTSAGKAAHDEHGGDRPGGSSYIFFGDFTLHSLITLFGGAFILYTAVKEVLHLLAVEHIEHGAEGQPTKPVGMVVTMIVIMNLVFSFDSILSAMALTSHFSRGPAFWLMAVAVVASGVLMIYLADTVSEFLKKNRMYEVLGLFVLFIVGVMLLGEGGHLAHLTLFSYHVEPMAKSTFYFTLAVLLAIDIVQAKYRKKLLAQRAHELQDDHV</sequence>
<gene>
    <name evidence="3" type="ORF">KOR34_21870</name>
</gene>
<proteinExistence type="predicted"/>